<protein>
    <submittedName>
        <fullName evidence="2">Uncharacterized protein</fullName>
    </submittedName>
</protein>
<keyword evidence="3" id="KW-1185">Reference proteome</keyword>
<name>A0A934M4V8_9CORY</name>
<comment type="caution">
    <text evidence="2">The sequence shown here is derived from an EMBL/GenBank/DDBJ whole genome shotgun (WGS) entry which is preliminary data.</text>
</comment>
<dbReference type="EMBL" id="JAEIOS010000012">
    <property type="protein sequence ID" value="MBI8989466.1"/>
    <property type="molecule type" value="Genomic_DNA"/>
</dbReference>
<sequence>MVRAPDLSGLDRPERVRALKAALATLDGGASPVTAADLRSASVPGTTPGGRHRSLPAAGKTGAAGVTAHSVVPVPGVLADCLPGGGLPRRAITAAADCPAFIIELLAAATGGGSHVAVVGWPELLLTGVAEAGGDLDSIVVVPDPGDRPFAVTGMLVEGMDMVVHRSAENVQINATQARPLLARVRRGTAALLVVGARFPAPAVRIGADVTAYHGVGAGSGRIRGFDVSLEIATKGTPPREVLLRVGRNPGTDDVPVGALRVPRIPDLRVVRTG</sequence>
<reference evidence="2" key="1">
    <citation type="submission" date="2020-12" db="EMBL/GenBank/DDBJ databases">
        <title>Genome public.</title>
        <authorList>
            <person name="Sun Q."/>
        </authorList>
    </citation>
    <scope>NUCLEOTIDE SEQUENCE</scope>
    <source>
        <strain evidence="2">CCM 8863</strain>
    </source>
</reference>
<evidence type="ECO:0000313" key="3">
    <source>
        <dbReference type="Proteomes" id="UP000645966"/>
    </source>
</evidence>
<evidence type="ECO:0000256" key="1">
    <source>
        <dbReference type="SAM" id="MobiDB-lite"/>
    </source>
</evidence>
<organism evidence="2 3">
    <name type="scientific">Corynebacterium meridianum</name>
    <dbReference type="NCBI Taxonomy" id="2765363"/>
    <lineage>
        <taxon>Bacteria</taxon>
        <taxon>Bacillati</taxon>
        <taxon>Actinomycetota</taxon>
        <taxon>Actinomycetes</taxon>
        <taxon>Mycobacteriales</taxon>
        <taxon>Corynebacteriaceae</taxon>
        <taxon>Corynebacterium</taxon>
    </lineage>
</organism>
<proteinExistence type="predicted"/>
<feature type="region of interest" description="Disordered" evidence="1">
    <location>
        <begin position="39"/>
        <end position="60"/>
    </location>
</feature>
<dbReference type="AlphaFoldDB" id="A0A934M4V8"/>
<gene>
    <name evidence="2" type="ORF">JDV75_06790</name>
</gene>
<accession>A0A934M4V8</accession>
<dbReference type="Proteomes" id="UP000645966">
    <property type="component" value="Unassembled WGS sequence"/>
</dbReference>
<evidence type="ECO:0000313" key="2">
    <source>
        <dbReference type="EMBL" id="MBI8989466.1"/>
    </source>
</evidence>
<dbReference type="RefSeq" id="WP_198738512.1">
    <property type="nucleotide sequence ID" value="NZ_JAEIOS010000012.1"/>
</dbReference>